<dbReference type="EMBL" id="LSDT01000002">
    <property type="protein sequence ID" value="KXB93116.1"/>
    <property type="molecule type" value="Genomic_DNA"/>
</dbReference>
<dbReference type="InterPro" id="IPR005531">
    <property type="entry name" value="Asp23"/>
</dbReference>
<dbReference type="Proteomes" id="UP000070160">
    <property type="component" value="Unassembled WGS sequence"/>
</dbReference>
<reference evidence="3" key="1">
    <citation type="submission" date="2016-01" db="EMBL/GenBank/DDBJ databases">
        <authorList>
            <person name="Mitreva M."/>
            <person name="Pepin K.H."/>
            <person name="Mihindukulasuriya K.A."/>
            <person name="Fulton R."/>
            <person name="Fronick C."/>
            <person name="O'Laughlin M."/>
            <person name="Miner T."/>
            <person name="Herter B."/>
            <person name="Rosa B.A."/>
            <person name="Cordes M."/>
            <person name="Tomlinson C."/>
            <person name="Wollam A."/>
            <person name="Palsikar V.B."/>
            <person name="Mardis E.R."/>
            <person name="Wilson R.K."/>
        </authorList>
    </citation>
    <scope>NUCLEOTIDE SEQUENCE [LARGE SCALE GENOMIC DNA]</scope>
    <source>
        <strain evidence="3">KA00182</strain>
    </source>
</reference>
<evidence type="ECO:0000313" key="3">
    <source>
        <dbReference type="Proteomes" id="UP000070160"/>
    </source>
</evidence>
<name>A0A134CLM3_9FIRM</name>
<dbReference type="STRING" id="1588748.HMPREF3182_00032"/>
<sequence length="143" mass="15660">MSVSSLFVNLREIGMDKEITAKWGDVHISQRAISLLAAKAARTITGVADLEATFAETAALKMGRHKPAYGVEIMIHEQEVEITLRLVICYGFRIPDVALAVQQKVKHEVEQMTAYQVSAVHIDVQGIDFDHPVTSGDGDGERG</sequence>
<evidence type="ECO:0008006" key="4">
    <source>
        <dbReference type="Google" id="ProtNLM"/>
    </source>
</evidence>
<dbReference type="AlphaFoldDB" id="A0A134CLM3"/>
<comment type="caution">
    <text evidence="2">The sequence shown here is derived from an EMBL/GenBank/DDBJ whole genome shotgun (WGS) entry which is preliminary data.</text>
</comment>
<organism evidence="2 3">
    <name type="scientific">Megasphaera hutchinsoni</name>
    <dbReference type="NCBI Taxonomy" id="1588748"/>
    <lineage>
        <taxon>Bacteria</taxon>
        <taxon>Bacillati</taxon>
        <taxon>Bacillota</taxon>
        <taxon>Negativicutes</taxon>
        <taxon>Veillonellales</taxon>
        <taxon>Veillonellaceae</taxon>
        <taxon>Megasphaera</taxon>
    </lineage>
</organism>
<dbReference type="PANTHER" id="PTHR34297">
    <property type="entry name" value="HYPOTHETICAL CYTOSOLIC PROTEIN-RELATED"/>
    <property type="match status" value="1"/>
</dbReference>
<evidence type="ECO:0000313" key="2">
    <source>
        <dbReference type="EMBL" id="KXB93116.1"/>
    </source>
</evidence>
<accession>A0A134CLM3</accession>
<keyword evidence="3" id="KW-1185">Reference proteome</keyword>
<comment type="similarity">
    <text evidence="1">Belongs to the asp23 family.</text>
</comment>
<dbReference type="Pfam" id="PF03780">
    <property type="entry name" value="Asp23"/>
    <property type="match status" value="1"/>
</dbReference>
<evidence type="ECO:0000256" key="1">
    <source>
        <dbReference type="ARBA" id="ARBA00005721"/>
    </source>
</evidence>
<gene>
    <name evidence="2" type="ORF">HMPREF3182_00032</name>
</gene>
<dbReference type="PATRIC" id="fig|1588748.3.peg.32"/>
<protein>
    <recommendedName>
        <fullName evidence="4">Asp23/Gls24 family envelope stress response protein</fullName>
    </recommendedName>
</protein>
<proteinExistence type="inferred from homology"/>